<comment type="caution">
    <text evidence="1">The sequence shown here is derived from an EMBL/GenBank/DDBJ whole genome shotgun (WGS) entry which is preliminary data.</text>
</comment>
<dbReference type="InterPro" id="IPR058915">
    <property type="entry name" value="AcrVA2-like"/>
</dbReference>
<dbReference type="Proteomes" id="UP000824035">
    <property type="component" value="Unassembled WGS sequence"/>
</dbReference>
<name>A0A9D2IYQ5_9FIRM</name>
<reference evidence="1" key="1">
    <citation type="journal article" date="2021" name="PeerJ">
        <title>Extensive microbial diversity within the chicken gut microbiome revealed by metagenomics and culture.</title>
        <authorList>
            <person name="Gilroy R."/>
            <person name="Ravi A."/>
            <person name="Getino M."/>
            <person name="Pursley I."/>
            <person name="Horton D.L."/>
            <person name="Alikhan N.F."/>
            <person name="Baker D."/>
            <person name="Gharbi K."/>
            <person name="Hall N."/>
            <person name="Watson M."/>
            <person name="Adriaenssens E.M."/>
            <person name="Foster-Nyarko E."/>
            <person name="Jarju S."/>
            <person name="Secka A."/>
            <person name="Antonio M."/>
            <person name="Oren A."/>
            <person name="Chaudhuri R.R."/>
            <person name="La Ragione R."/>
            <person name="Hildebrand F."/>
            <person name="Pallen M.J."/>
        </authorList>
    </citation>
    <scope>NUCLEOTIDE SEQUENCE</scope>
    <source>
        <strain evidence="1">ChiGjej4B4-18154</strain>
    </source>
</reference>
<evidence type="ECO:0000313" key="1">
    <source>
        <dbReference type="EMBL" id="HIZ30590.1"/>
    </source>
</evidence>
<sequence>MMFDDYPPLELLKTVETRVPCGCEMMEDIHCANGQKDMDSWPEWCYAPLAAAVCVALFEGDLGCKNPEEIMECALSLGKKLFAVAPWKRRKTVYMLEPALVDYVLKNRVILARVPSMDLVHLPYASFYLQVDFLSTDKYPVHGAFVTLECDPGTERKECRVLFLYNDDTWSSYALEMGERSVFGSIQAVLDERQEQANRLKAAGEACEFGEEQYCQVRKQLEGTMQLAFFLCLLEHYKEAGALAAVTRIKPVNGMDICYVRKPEDPALRCMKAFAC</sequence>
<organism evidence="1 2">
    <name type="scientific">Candidatus Allofournierella merdipullorum</name>
    <dbReference type="NCBI Taxonomy" id="2838595"/>
    <lineage>
        <taxon>Bacteria</taxon>
        <taxon>Bacillati</taxon>
        <taxon>Bacillota</taxon>
        <taxon>Clostridia</taxon>
        <taxon>Eubacteriales</taxon>
        <taxon>Oscillospiraceae</taxon>
        <taxon>Allofournierella</taxon>
    </lineage>
</organism>
<reference evidence="1" key="2">
    <citation type="submission" date="2021-04" db="EMBL/GenBank/DDBJ databases">
        <authorList>
            <person name="Gilroy R."/>
        </authorList>
    </citation>
    <scope>NUCLEOTIDE SEQUENCE</scope>
    <source>
        <strain evidence="1">ChiGjej4B4-18154</strain>
    </source>
</reference>
<dbReference type="EMBL" id="DXBV01000047">
    <property type="protein sequence ID" value="HIZ30590.1"/>
    <property type="molecule type" value="Genomic_DNA"/>
</dbReference>
<evidence type="ECO:0000313" key="2">
    <source>
        <dbReference type="Proteomes" id="UP000824035"/>
    </source>
</evidence>
<protein>
    <submittedName>
        <fullName evidence="1">Uncharacterized protein</fullName>
    </submittedName>
</protein>
<dbReference type="AlphaFoldDB" id="A0A9D2IYQ5"/>
<gene>
    <name evidence="1" type="ORF">H9813_05070</name>
</gene>
<dbReference type="Pfam" id="PF26125">
    <property type="entry name" value="AcrVA2-like"/>
    <property type="match status" value="1"/>
</dbReference>
<accession>A0A9D2IYQ5</accession>
<proteinExistence type="predicted"/>